<comment type="caution">
    <text evidence="1">The sequence shown here is derived from an EMBL/GenBank/DDBJ whole genome shotgun (WGS) entry which is preliminary data.</text>
</comment>
<reference evidence="1 2" key="1">
    <citation type="submission" date="2021-01" db="EMBL/GenBank/DDBJ databases">
        <title>Cercospora kikuchii MAFF 305040 whole genome shotgun sequence.</title>
        <authorList>
            <person name="Kashiwa T."/>
            <person name="Suzuki T."/>
        </authorList>
    </citation>
    <scope>NUCLEOTIDE SEQUENCE [LARGE SCALE GENOMIC DNA]</scope>
    <source>
        <strain evidence="1 2">MAFF 305040</strain>
    </source>
</reference>
<dbReference type="RefSeq" id="XP_044657866.1">
    <property type="nucleotide sequence ID" value="XM_044801931.1"/>
</dbReference>
<protein>
    <submittedName>
        <fullName evidence="1">Uncharacterized protein</fullName>
    </submittedName>
</protein>
<dbReference type="EMBL" id="BOLY01000004">
    <property type="protein sequence ID" value="GIZ43379.1"/>
    <property type="molecule type" value="Genomic_DNA"/>
</dbReference>
<gene>
    <name evidence="1" type="ORF">CKM354_000660800</name>
</gene>
<dbReference type="OrthoDB" id="5097773at2759"/>
<sequence length="873" mass="96933">MSSNLKRGQVLTSTERFHRASHFYVRDETIDLQQLLDDAANPAEKGIIPAYVSAFCDVLNITPQAVKDGVATVQSRSNRIQTLCIYARSIELGGAVKLLNFTGVSALTLRFFFHDCPSPLRVAVQAGSAQPALNLEAELPPADPSDAAKVLSTRDAFIARNQISVAVRAQSVGREFWFRNPSDCRAVLLRNVPSLAFDYAISGASSLESEKCPLLDFCVSMFERVTTNLASSQRNIDQKLEDAKALSRLRFIAALTRNSVRSADLCSDTQLLLQCLDRPYRTIPSTTETWKGLRLDVPQMISSEDYTIVQADFREIALWENERKDILKGVQDRKLLNQVIEAINVQAAQAAKDYADIIAKLGQLHGDIISTQQSVLTAIGYAVNDYRDLDALLDDFNNATADVSKKDDDMKDANVQVKRKQAALETGIKLYEADQVAGAAEKFAKIKEALGKVAELILKLGSKFASDLSDWNHKEDGAASLGTKSEALVKQAAELMTKTEGQSKSLLPAEATSPLDYLGILADWEELKIDIDELFDSIAVALGGDQVDGMAEFRTALRKLVVRGETLLEARARAQTAAILYTRAFAEAVKREARKLEIDRMAKSMQNVPFQTRPVEAVRDLTIQYDQAANALRALCEEKLAHLRRVAAVDLYSYMANIMYEQCLSSFPQQLELSSSMTNVAWAEVDKELLHVISVQQKSRSAQQSVPPLSFSTDGDEGRHFSRDWKQQLTDTGRIVCRVPDDTLETRPFYRMRMDSVKITIKDLKFRDGQALSAVSYRVVQGPLFEDRDSHGGKLQYIMNTTDEFHFTDFLNLKTWTTSTSGSRATTDEAKKYQLPTLFCPISILFSEEARQALDFQAATSISITCTAVGNSH</sequence>
<name>A0A9P3FI00_9PEZI</name>
<dbReference type="Proteomes" id="UP000825890">
    <property type="component" value="Unassembled WGS sequence"/>
</dbReference>
<dbReference type="AlphaFoldDB" id="A0A9P3FI00"/>
<evidence type="ECO:0000313" key="2">
    <source>
        <dbReference type="Proteomes" id="UP000825890"/>
    </source>
</evidence>
<evidence type="ECO:0000313" key="1">
    <source>
        <dbReference type="EMBL" id="GIZ43379.1"/>
    </source>
</evidence>
<dbReference type="GeneID" id="68292183"/>
<keyword evidence="2" id="KW-1185">Reference proteome</keyword>
<accession>A0A9P3FI00</accession>
<proteinExistence type="predicted"/>
<organism evidence="1 2">
    <name type="scientific">Cercospora kikuchii</name>
    <dbReference type="NCBI Taxonomy" id="84275"/>
    <lineage>
        <taxon>Eukaryota</taxon>
        <taxon>Fungi</taxon>
        <taxon>Dikarya</taxon>
        <taxon>Ascomycota</taxon>
        <taxon>Pezizomycotina</taxon>
        <taxon>Dothideomycetes</taxon>
        <taxon>Dothideomycetidae</taxon>
        <taxon>Mycosphaerellales</taxon>
        <taxon>Mycosphaerellaceae</taxon>
        <taxon>Cercospora</taxon>
    </lineage>
</organism>